<dbReference type="EMBL" id="NXDV01000001">
    <property type="protein sequence ID" value="PHQ04479.1"/>
    <property type="molecule type" value="Genomic_DNA"/>
</dbReference>
<accession>A0AAX0TYJ2</accession>
<keyword evidence="1" id="KW-0378">Hydrolase</keyword>
<dbReference type="CDD" id="cd00085">
    <property type="entry name" value="HNHc"/>
    <property type="match status" value="1"/>
</dbReference>
<dbReference type="RefSeq" id="WP_000493280.1">
    <property type="nucleotide sequence ID" value="NZ_AP023077.1"/>
</dbReference>
<gene>
    <name evidence="1" type="ORF">CPI82_01290</name>
</gene>
<name>A0AAX0TYJ2_ACIBA</name>
<protein>
    <submittedName>
        <fullName evidence="1">HNH endonuclease</fullName>
    </submittedName>
</protein>
<evidence type="ECO:0000313" key="2">
    <source>
        <dbReference type="Proteomes" id="UP000223291"/>
    </source>
</evidence>
<dbReference type="Gene3D" id="1.10.30.50">
    <property type="match status" value="1"/>
</dbReference>
<dbReference type="AlphaFoldDB" id="A0AAX0TYJ2"/>
<keyword evidence="1" id="KW-0255">Endonuclease</keyword>
<comment type="caution">
    <text evidence="1">The sequence shown here is derived from an EMBL/GenBank/DDBJ whole genome shotgun (WGS) entry which is preliminary data.</text>
</comment>
<dbReference type="Proteomes" id="UP000223291">
    <property type="component" value="Unassembled WGS sequence"/>
</dbReference>
<dbReference type="InterPro" id="IPR003615">
    <property type="entry name" value="HNH_nuc"/>
</dbReference>
<reference evidence="1 2" key="1">
    <citation type="submission" date="2017-09" db="EMBL/GenBank/DDBJ databases">
        <title>Draft genome of Acinetobacter baumannii strain I43, a mercury resistant bacteria.</title>
        <authorList>
            <person name="Siqueira K.A."/>
            <person name="Mello I.S."/>
            <person name="Mendes T.A."/>
            <person name="Soares M.A."/>
        </authorList>
    </citation>
    <scope>NUCLEOTIDE SEQUENCE [LARGE SCALE GENOMIC DNA]</scope>
    <source>
        <strain evidence="1 2">I43</strain>
    </source>
</reference>
<keyword evidence="1" id="KW-0540">Nuclease</keyword>
<organism evidence="1 2">
    <name type="scientific">Acinetobacter baumannii</name>
    <dbReference type="NCBI Taxonomy" id="470"/>
    <lineage>
        <taxon>Bacteria</taxon>
        <taxon>Pseudomonadati</taxon>
        <taxon>Pseudomonadota</taxon>
        <taxon>Gammaproteobacteria</taxon>
        <taxon>Moraxellales</taxon>
        <taxon>Moraxellaceae</taxon>
        <taxon>Acinetobacter</taxon>
        <taxon>Acinetobacter calcoaceticus/baumannii complex</taxon>
    </lineage>
</organism>
<evidence type="ECO:0000313" key="1">
    <source>
        <dbReference type="EMBL" id="PHQ04479.1"/>
    </source>
</evidence>
<proteinExistence type="predicted"/>
<sequence>MFSVTRPTTFPKSLTKSTKDYRAADVVEVLQDIFFAKCYLCERQGFPDVNIEHRDPHLGDDTKKYDWHNLFYACVRCNSIKGDTHINILDCCQSIDVSQAIELHCPLVNNEAHKITVQLGNLPNSLEISSTIELLNRCFNETNTALRGISRHSLIKEIQKYQIQLSILKNKLLYPELPLTSKAKTEILEQLKAMCDKEFPFSAFWKWAITRDDDLSKIVGNVF</sequence>
<dbReference type="GO" id="GO:0004519">
    <property type="term" value="F:endonuclease activity"/>
    <property type="evidence" value="ECO:0007669"/>
    <property type="project" value="UniProtKB-KW"/>
</dbReference>